<feature type="chain" id="PRO_5047023689" evidence="1">
    <location>
        <begin position="30"/>
        <end position="275"/>
    </location>
</feature>
<accession>A0ABU6DDG1</accession>
<evidence type="ECO:0000256" key="1">
    <source>
        <dbReference type="SAM" id="SignalP"/>
    </source>
</evidence>
<protein>
    <submittedName>
        <fullName evidence="2">Uncharacterized protein</fullName>
    </submittedName>
</protein>
<evidence type="ECO:0000313" key="2">
    <source>
        <dbReference type="EMBL" id="MEB4795809.1"/>
    </source>
</evidence>
<proteinExistence type="predicted"/>
<dbReference type="RefSeq" id="WP_127457965.1">
    <property type="nucleotide sequence ID" value="NZ_JAROBY010000030.1"/>
</dbReference>
<gene>
    <name evidence="2" type="ORF">P5G65_18060</name>
</gene>
<dbReference type="Proteomes" id="UP001355653">
    <property type="component" value="Unassembled WGS sequence"/>
</dbReference>
<sequence>MPKKKWKPIAVSAIAVVSLAGALQMTTYAQDITKPFLAHFQVGNLEIKQYSKQYSDLEAIPAPSTADVASAASQSAISQRQAGTPSSLTIADARQALGVDFPVPAWLPEQYKYLNSVVQGAHAVELQYQQGNDLISLLISSGGQNGVSTTEDVNTEMIGGTKVYFTNGIVIWNYDGFTYELYQMAEHDLDHETIGSIIDSLATGKQYADSQAFFSGQAKAGQMSEADVEKAVLFSIKKDNQFKAAMGDNYEKVKSGELTRAQGQALLEEAEALQK</sequence>
<evidence type="ECO:0000313" key="3">
    <source>
        <dbReference type="Proteomes" id="UP001355653"/>
    </source>
</evidence>
<name>A0ABU6DDG1_9BACL</name>
<feature type="signal peptide" evidence="1">
    <location>
        <begin position="1"/>
        <end position="29"/>
    </location>
</feature>
<dbReference type="EMBL" id="JAROBY010000030">
    <property type="protein sequence ID" value="MEB4795809.1"/>
    <property type="molecule type" value="Genomic_DNA"/>
</dbReference>
<reference evidence="2 3" key="1">
    <citation type="submission" date="2023-03" db="EMBL/GenBank/DDBJ databases">
        <title>Bacillus Genome Sequencing.</title>
        <authorList>
            <person name="Dunlap C."/>
        </authorList>
    </citation>
    <scope>NUCLEOTIDE SEQUENCE [LARGE SCALE GENOMIC DNA]</scope>
    <source>
        <strain evidence="2 3">NRS-1351</strain>
    </source>
</reference>
<keyword evidence="1" id="KW-0732">Signal</keyword>
<keyword evidence="3" id="KW-1185">Reference proteome</keyword>
<organism evidence="2 3">
    <name type="scientific">Paenibacillus chondroitinus</name>
    <dbReference type="NCBI Taxonomy" id="59842"/>
    <lineage>
        <taxon>Bacteria</taxon>
        <taxon>Bacillati</taxon>
        <taxon>Bacillota</taxon>
        <taxon>Bacilli</taxon>
        <taxon>Bacillales</taxon>
        <taxon>Paenibacillaceae</taxon>
        <taxon>Paenibacillus</taxon>
    </lineage>
</organism>
<comment type="caution">
    <text evidence="2">The sequence shown here is derived from an EMBL/GenBank/DDBJ whole genome shotgun (WGS) entry which is preliminary data.</text>
</comment>